<dbReference type="EMBL" id="CAJGYO010000005">
    <property type="protein sequence ID" value="CAD6232166.1"/>
    <property type="molecule type" value="Genomic_DNA"/>
</dbReference>
<evidence type="ECO:0000313" key="3">
    <source>
        <dbReference type="Proteomes" id="UP000604825"/>
    </source>
</evidence>
<organism evidence="2 3">
    <name type="scientific">Miscanthus lutarioriparius</name>
    <dbReference type="NCBI Taxonomy" id="422564"/>
    <lineage>
        <taxon>Eukaryota</taxon>
        <taxon>Viridiplantae</taxon>
        <taxon>Streptophyta</taxon>
        <taxon>Embryophyta</taxon>
        <taxon>Tracheophyta</taxon>
        <taxon>Spermatophyta</taxon>
        <taxon>Magnoliopsida</taxon>
        <taxon>Liliopsida</taxon>
        <taxon>Poales</taxon>
        <taxon>Poaceae</taxon>
        <taxon>PACMAD clade</taxon>
        <taxon>Panicoideae</taxon>
        <taxon>Andropogonodae</taxon>
        <taxon>Andropogoneae</taxon>
        <taxon>Saccharinae</taxon>
        <taxon>Miscanthus</taxon>
    </lineage>
</organism>
<gene>
    <name evidence="2" type="ORF">NCGR_LOCUS21889</name>
</gene>
<sequence length="71" mass="8167">MAAKASGWEPTGAKWSEERGNGLVKREDLIITTKLWNSDHGHVLDACKDSLKKLQLDYLDLYLIHFPVTRW</sequence>
<reference evidence="2" key="1">
    <citation type="submission" date="2020-10" db="EMBL/GenBank/DDBJ databases">
        <authorList>
            <person name="Han B."/>
            <person name="Lu T."/>
            <person name="Zhao Q."/>
            <person name="Huang X."/>
            <person name="Zhao Y."/>
        </authorList>
    </citation>
    <scope>NUCLEOTIDE SEQUENCE</scope>
</reference>
<dbReference type="Pfam" id="PF00248">
    <property type="entry name" value="Aldo_ket_red"/>
    <property type="match status" value="1"/>
</dbReference>
<proteinExistence type="predicted"/>
<evidence type="ECO:0000313" key="2">
    <source>
        <dbReference type="EMBL" id="CAD6232166.1"/>
    </source>
</evidence>
<dbReference type="InterPro" id="IPR036812">
    <property type="entry name" value="NAD(P)_OxRdtase_dom_sf"/>
</dbReference>
<dbReference type="InterPro" id="IPR023210">
    <property type="entry name" value="NADP_OxRdtase_dom"/>
</dbReference>
<accession>A0A811NWB7</accession>
<dbReference type="GO" id="GO:0016491">
    <property type="term" value="F:oxidoreductase activity"/>
    <property type="evidence" value="ECO:0007669"/>
    <property type="project" value="InterPro"/>
</dbReference>
<dbReference type="SUPFAM" id="SSF51430">
    <property type="entry name" value="NAD(P)-linked oxidoreductase"/>
    <property type="match status" value="1"/>
</dbReference>
<dbReference type="Proteomes" id="UP000604825">
    <property type="component" value="Unassembled WGS sequence"/>
</dbReference>
<dbReference type="PANTHER" id="PTHR11732">
    <property type="entry name" value="ALDO/KETO REDUCTASE"/>
    <property type="match status" value="1"/>
</dbReference>
<dbReference type="Gene3D" id="3.20.20.100">
    <property type="entry name" value="NADP-dependent oxidoreductase domain"/>
    <property type="match status" value="1"/>
</dbReference>
<dbReference type="OrthoDB" id="416253at2759"/>
<protein>
    <recommendedName>
        <fullName evidence="1">NADP-dependent oxidoreductase domain-containing protein</fullName>
    </recommendedName>
</protein>
<feature type="domain" description="NADP-dependent oxidoreductase" evidence="1">
    <location>
        <begin position="24"/>
        <end position="68"/>
    </location>
</feature>
<dbReference type="InterPro" id="IPR020471">
    <property type="entry name" value="AKR"/>
</dbReference>
<evidence type="ECO:0000259" key="1">
    <source>
        <dbReference type="Pfam" id="PF00248"/>
    </source>
</evidence>
<keyword evidence="3" id="KW-1185">Reference proteome</keyword>
<comment type="caution">
    <text evidence="2">The sequence shown here is derived from an EMBL/GenBank/DDBJ whole genome shotgun (WGS) entry which is preliminary data.</text>
</comment>
<name>A0A811NWB7_9POAL</name>
<dbReference type="AlphaFoldDB" id="A0A811NWB7"/>